<feature type="region of interest" description="Disordered" evidence="7">
    <location>
        <begin position="612"/>
        <end position="668"/>
    </location>
</feature>
<dbReference type="InterPro" id="IPR019528">
    <property type="entry name" value="PACT_domain"/>
</dbReference>
<feature type="compositionally biased region" description="Basic and acidic residues" evidence="7">
    <location>
        <begin position="245"/>
        <end position="281"/>
    </location>
</feature>
<feature type="domain" description="Pericentrin/AKAP-450 centrosomal targeting" evidence="8">
    <location>
        <begin position="502"/>
        <end position="580"/>
    </location>
</feature>
<keyword evidence="5" id="KW-0206">Cytoskeleton</keyword>
<keyword evidence="4 6" id="KW-0175">Coiled coil</keyword>
<feature type="compositionally biased region" description="Basic and acidic residues" evidence="7">
    <location>
        <begin position="28"/>
        <end position="46"/>
    </location>
</feature>
<keyword evidence="3" id="KW-0597">Phosphoprotein</keyword>
<comment type="subcellular location">
    <subcellularLocation>
        <location evidence="1">Cytoplasm</location>
        <location evidence="1">Cytoskeleton</location>
        <location evidence="1">Microtubule organizing center</location>
        <location evidence="1">Centrosome</location>
    </subcellularLocation>
</comment>
<evidence type="ECO:0000256" key="7">
    <source>
        <dbReference type="SAM" id="MobiDB-lite"/>
    </source>
</evidence>
<keyword evidence="9" id="KW-1185">Reference proteome</keyword>
<evidence type="ECO:0000313" key="9">
    <source>
        <dbReference type="Proteomes" id="UP000695022"/>
    </source>
</evidence>
<gene>
    <name evidence="10" type="primary">LOC106810862</name>
</gene>
<evidence type="ECO:0000256" key="1">
    <source>
        <dbReference type="ARBA" id="ARBA00004300"/>
    </source>
</evidence>
<evidence type="ECO:0000256" key="4">
    <source>
        <dbReference type="ARBA" id="ARBA00023054"/>
    </source>
</evidence>
<evidence type="ECO:0000256" key="6">
    <source>
        <dbReference type="SAM" id="Coils"/>
    </source>
</evidence>
<dbReference type="PANTHER" id="PTHR44981">
    <property type="entry name" value="PERICENTRIN-LIKE PROTEIN, ISOFORM F"/>
    <property type="match status" value="1"/>
</dbReference>
<feature type="compositionally biased region" description="Basic and acidic residues" evidence="7">
    <location>
        <begin position="1"/>
        <end position="19"/>
    </location>
</feature>
<dbReference type="InterPro" id="IPR028745">
    <property type="entry name" value="AKAP9/Pericentrin"/>
</dbReference>
<feature type="coiled-coil region" evidence="6">
    <location>
        <begin position="408"/>
        <end position="435"/>
    </location>
</feature>
<evidence type="ECO:0000313" key="10">
    <source>
        <dbReference type="RefSeq" id="XP_014669816.1"/>
    </source>
</evidence>
<feature type="compositionally biased region" description="Low complexity" evidence="7">
    <location>
        <begin position="657"/>
        <end position="668"/>
    </location>
</feature>
<evidence type="ECO:0000259" key="8">
    <source>
        <dbReference type="Pfam" id="PF10495"/>
    </source>
</evidence>
<feature type="region of interest" description="Disordered" evidence="7">
    <location>
        <begin position="242"/>
        <end position="281"/>
    </location>
</feature>
<organism evidence="9 10">
    <name type="scientific">Priapulus caudatus</name>
    <name type="common">Priapulid worm</name>
    <dbReference type="NCBI Taxonomy" id="37621"/>
    <lineage>
        <taxon>Eukaryota</taxon>
        <taxon>Metazoa</taxon>
        <taxon>Ecdysozoa</taxon>
        <taxon>Scalidophora</taxon>
        <taxon>Priapulida</taxon>
        <taxon>Priapulimorpha</taxon>
        <taxon>Priapulimorphida</taxon>
        <taxon>Priapulidae</taxon>
        <taxon>Priapulus</taxon>
    </lineage>
</organism>
<dbReference type="Pfam" id="PF10495">
    <property type="entry name" value="PACT_coil_coil"/>
    <property type="match status" value="1"/>
</dbReference>
<dbReference type="GeneID" id="106810862"/>
<feature type="region of interest" description="Disordered" evidence="7">
    <location>
        <begin position="1"/>
        <end position="92"/>
    </location>
</feature>
<evidence type="ECO:0000256" key="5">
    <source>
        <dbReference type="ARBA" id="ARBA00023212"/>
    </source>
</evidence>
<name>A0ABM1EC95_PRICU</name>
<feature type="compositionally biased region" description="Polar residues" evidence="7">
    <location>
        <begin position="52"/>
        <end position="64"/>
    </location>
</feature>
<sequence length="691" mass="78302">MDDNRETNREDVENERKQIDSLTAALAQEKEAGENLMNEHSKERHGMKMQMDRNNAGLQELQQQLDREKEKSAGSEAALQRERARMDALMSEAEEAGSIDAGRFVDLEASLQSKTDDLNSALQREKTLSKKLKAMLEARQGASTSQLEDEKARYDLERCKNAELAMAVDEERRKLLSLAATLDKERLRARDELERATSASNYAGSQLKMAEDELKELRRAVETERARSQRLELEREQLQQGLQAARERAQERECQRAEERRTEKLQAIEAEKEGEKDRQKLERYKKDRLQQRHRLQEMEGSLVKLQAQRLQILALRLQDVSATERQRRTADGGEASRSEEEAERDGSGSSDEVSPIRGDLSHVLKEIRGLRTSILLESMLEGMAPDLPDLHAFSERSLQQNADLVGYIARASEEKLTLRRDVARLEDELWSLKRRDSGADESTRRAVSAVEDTLGAERTAHIQQTIELERALRTSEADVIRLKADLNKQEHYVDKMRSLYRKYARAESHRRSLVYQKAYIAQMLHGFQETERTALAMCAEMGAVPGGSALQKFKFSIPFMKFRSAARVVIAIHRLQSLVATTKQLTAGGGSGGDTEMQNGESAVIYDLSMTGDTTPVRDRTQVRRHRVTSDRIMASRGTGSSPAYASLAGRQRPRPSSTGAASSYGSSYTDDYLQRLGRMREHIAVRFDRE</sequence>
<evidence type="ECO:0000256" key="2">
    <source>
        <dbReference type="ARBA" id="ARBA00022490"/>
    </source>
</evidence>
<reference evidence="10" key="1">
    <citation type="submission" date="2025-08" db="UniProtKB">
        <authorList>
            <consortium name="RefSeq"/>
        </authorList>
    </citation>
    <scope>IDENTIFICATION</scope>
</reference>
<keyword evidence="2" id="KW-0963">Cytoplasm</keyword>
<dbReference type="Proteomes" id="UP000695022">
    <property type="component" value="Unplaced"/>
</dbReference>
<dbReference type="RefSeq" id="XP_014669816.1">
    <property type="nucleotide sequence ID" value="XM_014814330.1"/>
</dbReference>
<dbReference type="PANTHER" id="PTHR44981:SF2">
    <property type="entry name" value="PERICENTRIN-LIKE PROTEIN, ISOFORM F"/>
    <property type="match status" value="1"/>
</dbReference>
<protein>
    <submittedName>
        <fullName evidence="10">A-kinase anchor protein 9-like</fullName>
    </submittedName>
</protein>
<feature type="region of interest" description="Disordered" evidence="7">
    <location>
        <begin position="323"/>
        <end position="357"/>
    </location>
</feature>
<proteinExistence type="predicted"/>
<accession>A0ABM1EC95</accession>
<feature type="compositionally biased region" description="Basic and acidic residues" evidence="7">
    <location>
        <begin position="65"/>
        <end position="86"/>
    </location>
</feature>
<feature type="compositionally biased region" description="Basic and acidic residues" evidence="7">
    <location>
        <begin position="323"/>
        <end position="339"/>
    </location>
</feature>
<evidence type="ECO:0000256" key="3">
    <source>
        <dbReference type="ARBA" id="ARBA00022553"/>
    </source>
</evidence>